<evidence type="ECO:0000259" key="4">
    <source>
        <dbReference type="PROSITE" id="PS50110"/>
    </source>
</evidence>
<dbReference type="InterPro" id="IPR036388">
    <property type="entry name" value="WH-like_DNA-bd_sf"/>
</dbReference>
<feature type="modified residue" description="4-aspartylphosphate" evidence="2">
    <location>
        <position position="52"/>
    </location>
</feature>
<dbReference type="Pfam" id="PF00486">
    <property type="entry name" value="Trans_reg_C"/>
    <property type="match status" value="1"/>
</dbReference>
<evidence type="ECO:0000256" key="1">
    <source>
        <dbReference type="ARBA" id="ARBA00023125"/>
    </source>
</evidence>
<comment type="caution">
    <text evidence="6">The sequence shown here is derived from an EMBL/GenBank/DDBJ whole genome shotgun (WGS) entry which is preliminary data.</text>
</comment>
<evidence type="ECO:0000259" key="5">
    <source>
        <dbReference type="PROSITE" id="PS51755"/>
    </source>
</evidence>
<dbReference type="CDD" id="cd00383">
    <property type="entry name" value="trans_reg_C"/>
    <property type="match status" value="1"/>
</dbReference>
<dbReference type="InterPro" id="IPR001867">
    <property type="entry name" value="OmpR/PhoB-type_DNA-bd"/>
</dbReference>
<dbReference type="PANTHER" id="PTHR48111">
    <property type="entry name" value="REGULATOR OF RPOS"/>
    <property type="match status" value="1"/>
</dbReference>
<organism evidence="6 7">
    <name type="scientific">Kribbibacterium absianum</name>
    <dbReference type="NCBI Taxonomy" id="3044210"/>
    <lineage>
        <taxon>Bacteria</taxon>
        <taxon>Bacillati</taxon>
        <taxon>Actinomycetota</taxon>
        <taxon>Coriobacteriia</taxon>
        <taxon>Coriobacteriales</taxon>
        <taxon>Kribbibacteriaceae</taxon>
        <taxon>Kribbibacterium</taxon>
    </lineage>
</organism>
<dbReference type="SMART" id="SM00448">
    <property type="entry name" value="REC"/>
    <property type="match status" value="1"/>
</dbReference>
<dbReference type="InterPro" id="IPR001789">
    <property type="entry name" value="Sig_transdc_resp-reg_receiver"/>
</dbReference>
<dbReference type="SMART" id="SM00862">
    <property type="entry name" value="Trans_reg_C"/>
    <property type="match status" value="1"/>
</dbReference>
<dbReference type="InterPro" id="IPR039420">
    <property type="entry name" value="WalR-like"/>
</dbReference>
<proteinExistence type="predicted"/>
<dbReference type="Gene3D" id="6.10.250.690">
    <property type="match status" value="1"/>
</dbReference>
<keyword evidence="2" id="KW-0597">Phosphoprotein</keyword>
<name>A0ABT6ZJX1_9ACTN</name>
<evidence type="ECO:0000313" key="7">
    <source>
        <dbReference type="Proteomes" id="UP001431693"/>
    </source>
</evidence>
<dbReference type="Gene3D" id="1.10.10.10">
    <property type="entry name" value="Winged helix-like DNA-binding domain superfamily/Winged helix DNA-binding domain"/>
    <property type="match status" value="1"/>
</dbReference>
<dbReference type="SUPFAM" id="SSF46894">
    <property type="entry name" value="C-terminal effector domain of the bipartite response regulators"/>
    <property type="match status" value="1"/>
</dbReference>
<evidence type="ECO:0000256" key="2">
    <source>
        <dbReference type="PROSITE-ProRule" id="PRU00169"/>
    </source>
</evidence>
<keyword evidence="7" id="KW-1185">Reference proteome</keyword>
<accession>A0ABT6ZJX1</accession>
<dbReference type="EMBL" id="JASJEX010000002">
    <property type="protein sequence ID" value="MDJ1129330.1"/>
    <property type="molecule type" value="Genomic_DNA"/>
</dbReference>
<dbReference type="SUPFAM" id="SSF52172">
    <property type="entry name" value="CheY-like"/>
    <property type="match status" value="1"/>
</dbReference>
<dbReference type="Pfam" id="PF00072">
    <property type="entry name" value="Response_reg"/>
    <property type="match status" value="1"/>
</dbReference>
<dbReference type="Gene3D" id="3.40.50.2300">
    <property type="match status" value="1"/>
</dbReference>
<feature type="DNA-binding region" description="OmpR/PhoB-type" evidence="3">
    <location>
        <begin position="124"/>
        <end position="220"/>
    </location>
</feature>
<evidence type="ECO:0000313" key="6">
    <source>
        <dbReference type="EMBL" id="MDJ1129330.1"/>
    </source>
</evidence>
<evidence type="ECO:0000256" key="3">
    <source>
        <dbReference type="PROSITE-ProRule" id="PRU01091"/>
    </source>
</evidence>
<dbReference type="InterPro" id="IPR016032">
    <property type="entry name" value="Sig_transdc_resp-reg_C-effctor"/>
</dbReference>
<sequence>MARIAILEDDAAIRDALAELLARQGHEAVPVTDFMRAVPALLKVEPDLVLLDLGLPGVDGTAVCRDFRAQSNAPVIVVTSRDDELDEVLCMRLGADDYVTKPYRPHVLLARIEAVLRRIGAGAVPLLRHKGVTLDIEAATVSTEQGSVELTRNELKILALLMRNAGSVVSRSALMCELWDSDAFIDDNTLTVNINRLRQTLERVGARDLLVTHRGRGYSV</sequence>
<keyword evidence="1 3" id="KW-0238">DNA-binding</keyword>
<reference evidence="6" key="1">
    <citation type="submission" date="2023-05" db="EMBL/GenBank/DDBJ databases">
        <title>[olsenella] sp. nov., isolated from a pig farm feces dump.</title>
        <authorList>
            <person name="Chang Y.-H."/>
        </authorList>
    </citation>
    <scope>NUCLEOTIDE SEQUENCE</scope>
    <source>
        <strain evidence="6">YH-ols2217</strain>
    </source>
</reference>
<dbReference type="Proteomes" id="UP001431693">
    <property type="component" value="Unassembled WGS sequence"/>
</dbReference>
<protein>
    <submittedName>
        <fullName evidence="6">Response regulator transcription factor</fullName>
    </submittedName>
</protein>
<gene>
    <name evidence="6" type="ORF">QJ043_04465</name>
</gene>
<dbReference type="PROSITE" id="PS50110">
    <property type="entry name" value="RESPONSE_REGULATORY"/>
    <property type="match status" value="1"/>
</dbReference>
<feature type="domain" description="OmpR/PhoB-type" evidence="5">
    <location>
        <begin position="124"/>
        <end position="220"/>
    </location>
</feature>
<dbReference type="InterPro" id="IPR011006">
    <property type="entry name" value="CheY-like_superfamily"/>
</dbReference>
<dbReference type="RefSeq" id="WP_283713593.1">
    <property type="nucleotide sequence ID" value="NZ_JASJEW010000005.1"/>
</dbReference>
<dbReference type="PANTHER" id="PTHR48111:SF43">
    <property type="entry name" value="STAGE 0 SPORULATION PROTEIN A HOMOLOG"/>
    <property type="match status" value="1"/>
</dbReference>
<feature type="domain" description="Response regulatory" evidence="4">
    <location>
        <begin position="3"/>
        <end position="116"/>
    </location>
</feature>
<dbReference type="PROSITE" id="PS51755">
    <property type="entry name" value="OMPR_PHOB"/>
    <property type="match status" value="1"/>
</dbReference>